<protein>
    <submittedName>
        <fullName evidence="1">Uncharacterized protein</fullName>
    </submittedName>
</protein>
<organism evidence="1">
    <name type="scientific">Anguilla anguilla</name>
    <name type="common">European freshwater eel</name>
    <name type="synonym">Muraena anguilla</name>
    <dbReference type="NCBI Taxonomy" id="7936"/>
    <lineage>
        <taxon>Eukaryota</taxon>
        <taxon>Metazoa</taxon>
        <taxon>Chordata</taxon>
        <taxon>Craniata</taxon>
        <taxon>Vertebrata</taxon>
        <taxon>Euteleostomi</taxon>
        <taxon>Actinopterygii</taxon>
        <taxon>Neopterygii</taxon>
        <taxon>Teleostei</taxon>
        <taxon>Anguilliformes</taxon>
        <taxon>Anguillidae</taxon>
        <taxon>Anguilla</taxon>
    </lineage>
</organism>
<evidence type="ECO:0000313" key="1">
    <source>
        <dbReference type="EMBL" id="JAH36290.1"/>
    </source>
</evidence>
<dbReference type="EMBL" id="GBXM01072287">
    <property type="protein sequence ID" value="JAH36290.1"/>
    <property type="molecule type" value="Transcribed_RNA"/>
</dbReference>
<reference evidence="1" key="1">
    <citation type="submission" date="2014-11" db="EMBL/GenBank/DDBJ databases">
        <authorList>
            <person name="Amaro Gonzalez C."/>
        </authorList>
    </citation>
    <scope>NUCLEOTIDE SEQUENCE</scope>
</reference>
<proteinExistence type="predicted"/>
<accession>A0A0E9S6M2</accession>
<sequence>MKCYIIKLLLLLLFIIINSLLERKQS</sequence>
<dbReference type="AlphaFoldDB" id="A0A0E9S6M2"/>
<name>A0A0E9S6M2_ANGAN</name>
<reference evidence="1" key="2">
    <citation type="journal article" date="2015" name="Fish Shellfish Immunol.">
        <title>Early steps in the European eel (Anguilla anguilla)-Vibrio vulnificus interaction in the gills: Role of the RtxA13 toxin.</title>
        <authorList>
            <person name="Callol A."/>
            <person name="Pajuelo D."/>
            <person name="Ebbesson L."/>
            <person name="Teles M."/>
            <person name="MacKenzie S."/>
            <person name="Amaro C."/>
        </authorList>
    </citation>
    <scope>NUCLEOTIDE SEQUENCE</scope>
</reference>